<dbReference type="Gene3D" id="3.40.50.360">
    <property type="match status" value="1"/>
</dbReference>
<organism evidence="2 3">
    <name type="scientific">Giardia muris</name>
    <dbReference type="NCBI Taxonomy" id="5742"/>
    <lineage>
        <taxon>Eukaryota</taxon>
        <taxon>Metamonada</taxon>
        <taxon>Diplomonadida</taxon>
        <taxon>Hexamitidae</taxon>
        <taxon>Giardiinae</taxon>
        <taxon>Giardia</taxon>
    </lineage>
</organism>
<dbReference type="EMBL" id="VDLU01000001">
    <property type="protein sequence ID" value="TNJ30113.1"/>
    <property type="molecule type" value="Genomic_DNA"/>
</dbReference>
<evidence type="ECO:0000259" key="1">
    <source>
        <dbReference type="PROSITE" id="PS50902"/>
    </source>
</evidence>
<dbReference type="Pfam" id="PF19583">
    <property type="entry name" value="ODP"/>
    <property type="match status" value="1"/>
</dbReference>
<dbReference type="InterPro" id="IPR001279">
    <property type="entry name" value="Metallo-B-lactamas"/>
</dbReference>
<dbReference type="SMART" id="SM00849">
    <property type="entry name" value="Lactamase_B"/>
    <property type="match status" value="1"/>
</dbReference>
<name>A0A4Z1T7P5_GIAMU</name>
<dbReference type="InterPro" id="IPR036866">
    <property type="entry name" value="RibonucZ/Hydroxyglut_hydro"/>
</dbReference>
<evidence type="ECO:0000313" key="2">
    <source>
        <dbReference type="EMBL" id="TNJ30113.1"/>
    </source>
</evidence>
<dbReference type="AlphaFoldDB" id="A0A4Z1T7P5"/>
<dbReference type="SUPFAM" id="SSF52218">
    <property type="entry name" value="Flavoproteins"/>
    <property type="match status" value="1"/>
</dbReference>
<dbReference type="PIRSF" id="PIRSF005243">
    <property type="entry name" value="ROO"/>
    <property type="match status" value="1"/>
</dbReference>
<comment type="caution">
    <text evidence="2">The sequence shown here is derived from an EMBL/GenBank/DDBJ whole genome shotgun (WGS) entry which is preliminary data.</text>
</comment>
<dbReference type="SUPFAM" id="SSF56281">
    <property type="entry name" value="Metallo-hydrolase/oxidoreductase"/>
    <property type="match status" value="1"/>
</dbReference>
<keyword evidence="3" id="KW-1185">Reference proteome</keyword>
<dbReference type="GO" id="GO:0009055">
    <property type="term" value="F:electron transfer activity"/>
    <property type="evidence" value="ECO:0007669"/>
    <property type="project" value="InterPro"/>
</dbReference>
<dbReference type="GO" id="GO:0010181">
    <property type="term" value="F:FMN binding"/>
    <property type="evidence" value="ECO:0007669"/>
    <property type="project" value="InterPro"/>
</dbReference>
<dbReference type="PANTHER" id="PTHR43717:SF1">
    <property type="entry name" value="ANAEROBIC NITRIC OXIDE REDUCTASE FLAVORUBREDOXIN"/>
    <property type="match status" value="1"/>
</dbReference>
<dbReference type="CDD" id="cd07709">
    <property type="entry name" value="flavodiiron_proteins_MBL-fold"/>
    <property type="match status" value="1"/>
</dbReference>
<dbReference type="Proteomes" id="UP000315496">
    <property type="component" value="Chromosome 1"/>
</dbReference>
<dbReference type="InterPro" id="IPR029039">
    <property type="entry name" value="Flavoprotein-like_sf"/>
</dbReference>
<dbReference type="InterPro" id="IPR016440">
    <property type="entry name" value="Rubredoxin-O_OxRdtase"/>
</dbReference>
<dbReference type="GO" id="GO:0016491">
    <property type="term" value="F:oxidoreductase activity"/>
    <property type="evidence" value="ECO:0007669"/>
    <property type="project" value="InterPro"/>
</dbReference>
<dbReference type="GO" id="GO:0046872">
    <property type="term" value="F:metal ion binding"/>
    <property type="evidence" value="ECO:0007669"/>
    <property type="project" value="InterPro"/>
</dbReference>
<accession>A0A4Z1T7P5</accession>
<dbReference type="OrthoDB" id="432169at2759"/>
<sequence>MSEAYMHRQQMAPGIYWVGIVDWTVRLFHGYHTDEGSSYNAYFIDDECPTVIDSVKPPFADEWLERIAAHCPLDKVKYVVMNHAEGDHAGSLKNHYQKFTNATFVCRQKCKEHLELLYGMKDAKWEIVDEKSTLSIGKRTLKFIPVPLLHWPESTFTYCPEEKVLFSNDGFGQHYATSNRWADECDIQHVMLLFREYTANILGMFGAQMRAALDAASKLEIKYILTAHGVSWRGDSIAVAIKEYSDWAHKRHCRKKVTLVVDSMYGTTHRAALALMEGVQSVGCETVLLEMTSSDITKVALHTYDSSGVVFASPTLNNTCMPTISAALNYVRGLTLIRGKPAYALGAYGWSNRAVPDIFKELEEGCKADVYDKKGLTFKFNYNDEILAEAHRQGVILGKKAIEFYEKQFESKQVEGK</sequence>
<dbReference type="VEuPathDB" id="GiardiaDB:GMRT_11086"/>
<protein>
    <submittedName>
        <fullName evidence="2">A-type flavoprotein</fullName>
    </submittedName>
</protein>
<evidence type="ECO:0000313" key="3">
    <source>
        <dbReference type="Proteomes" id="UP000315496"/>
    </source>
</evidence>
<dbReference type="InterPro" id="IPR045761">
    <property type="entry name" value="ODP_dom"/>
</dbReference>
<proteinExistence type="predicted"/>
<dbReference type="Gene3D" id="3.60.15.10">
    <property type="entry name" value="Ribonuclease Z/Hydroxyacylglutathione hydrolase-like"/>
    <property type="match status" value="1"/>
</dbReference>
<dbReference type="PANTHER" id="PTHR43717">
    <property type="entry name" value="ANAEROBIC NITRIC OXIDE REDUCTASE FLAVORUBREDOXIN"/>
    <property type="match status" value="1"/>
</dbReference>
<feature type="domain" description="Flavodoxin-like" evidence="1">
    <location>
        <begin position="257"/>
        <end position="398"/>
    </location>
</feature>
<gene>
    <name evidence="2" type="ORF">GMRT_11086</name>
</gene>
<dbReference type="PROSITE" id="PS50902">
    <property type="entry name" value="FLAVODOXIN_LIKE"/>
    <property type="match status" value="1"/>
</dbReference>
<dbReference type="InterPro" id="IPR008254">
    <property type="entry name" value="Flavodoxin/NO_synth"/>
</dbReference>
<reference evidence="2 3" key="1">
    <citation type="submission" date="2019-05" db="EMBL/GenBank/DDBJ databases">
        <title>The compact genome of Giardia muris reveals important steps in the evolution of intestinal protozoan parasites.</title>
        <authorList>
            <person name="Xu F."/>
            <person name="Jimenez-Gonzalez A."/>
            <person name="Einarsson E."/>
            <person name="Astvaldsson A."/>
            <person name="Peirasmaki D."/>
            <person name="Eckmann L."/>
            <person name="Andersson J.O."/>
            <person name="Svard S.G."/>
            <person name="Jerlstrom-Hultqvist J."/>
        </authorList>
    </citation>
    <scope>NUCLEOTIDE SEQUENCE [LARGE SCALE GENOMIC DNA]</scope>
    <source>
        <strain evidence="2 3">Roberts-Thomson</strain>
    </source>
</reference>